<dbReference type="PANTHER" id="PTHR33840">
    <property type="match status" value="1"/>
</dbReference>
<comment type="caution">
    <text evidence="2">The sequence shown here is derived from an EMBL/GenBank/DDBJ whole genome shotgun (WGS) entry which is preliminary data.</text>
</comment>
<dbReference type="RefSeq" id="WP_002117599.1">
    <property type="nucleotide sequence ID" value="NZ_AMST01000059.1"/>
</dbReference>
<name>K9CNS5_ACIPI</name>
<sequence length="562" mass="63862">MIQSLLQRTNSINTDVSNEKPSCKQDCRDIINISVFFDGTGNNKKDDEDTKRWSNPARLWKNASEYALSDLLSSKEKITSNYAIYISGVGTKFNAELNIFQRAISWVQDNLGLGAGAGLGGSRRLDYGEDQLNDALKQILIFNAQKVEKDIKKYVSEKKEYSFAEVDKSLKEHRLIKKINISVFGFSRGAALARAFTNQFMWQCQSDCDGLTYGQGKYPIEFKFLGIFDTVASFGLPATNLSNSLPFLERDLVVDERVQNCSHYIAGNELRFAFPVDVIHKDNKLANSNWKEVVYPGVHSDVGGGYEPGSQGVNDNFARIPLKHMLEDALQAGVKMYSYDELKLKHSEIFEQFEIQPDSQKYYDAVKAAIPSQGSIQNQIKGCMKLYYGAYGTIARAGNELSVSQRVRQENKYRELIPVGPSDMATEMQRLMKLKEATASKKDGFNIFRVFSPISTAYEYMIGVEDWQFESWNTNVSDDVKKFYLNYVHDSKYGFLSNVEPFSYFRQRKVYESRRSASGEGWDKKAAEQKVTCSFPKQEIPQNQFIDAYKQAQQTDNFLNAS</sequence>
<dbReference type="EMBL" id="JAEFCT010000004">
    <property type="protein sequence ID" value="MBK1444108.1"/>
    <property type="molecule type" value="Genomic_DNA"/>
</dbReference>
<feature type="domain" description="T6SS Phospholipase effector Tle1-like catalytic" evidence="1">
    <location>
        <begin position="218"/>
        <end position="327"/>
    </location>
</feature>
<dbReference type="Pfam" id="PF09994">
    <property type="entry name" value="T6SS_Tle1-like_cat"/>
    <property type="match status" value="1"/>
</dbReference>
<dbReference type="InterPro" id="IPR018712">
    <property type="entry name" value="Tle1-like_cat"/>
</dbReference>
<organism evidence="2 3">
    <name type="scientific">Acinetobacter pittii</name>
    <name type="common">Acinetobacter genomosp. 3</name>
    <dbReference type="NCBI Taxonomy" id="48296"/>
    <lineage>
        <taxon>Bacteria</taxon>
        <taxon>Pseudomonadati</taxon>
        <taxon>Pseudomonadota</taxon>
        <taxon>Gammaproteobacteria</taxon>
        <taxon>Moraxellales</taxon>
        <taxon>Moraxellaceae</taxon>
        <taxon>Acinetobacter</taxon>
        <taxon>Acinetobacter calcoaceticus/baumannii complex</taxon>
    </lineage>
</organism>
<dbReference type="Proteomes" id="UP000660083">
    <property type="component" value="Unassembled WGS sequence"/>
</dbReference>
<evidence type="ECO:0000259" key="1">
    <source>
        <dbReference type="Pfam" id="PF09994"/>
    </source>
</evidence>
<gene>
    <name evidence="2" type="ORF">JDA50_06585</name>
</gene>
<reference evidence="2" key="1">
    <citation type="submission" date="2020-12" db="EMBL/GenBank/DDBJ databases">
        <authorList>
            <person name="Chopjitt P."/>
        </authorList>
    </citation>
    <scope>NUCLEOTIDE SEQUENCE</scope>
    <source>
        <strain evidence="2">AP1</strain>
    </source>
</reference>
<evidence type="ECO:0000313" key="3">
    <source>
        <dbReference type="Proteomes" id="UP000660083"/>
    </source>
</evidence>
<protein>
    <submittedName>
        <fullName evidence="2">DUF2235 domain-containing protein</fullName>
    </submittedName>
</protein>
<evidence type="ECO:0000313" key="2">
    <source>
        <dbReference type="EMBL" id="MBK1444108.1"/>
    </source>
</evidence>
<proteinExistence type="predicted"/>
<dbReference type="AlphaFoldDB" id="K9CNS5"/>
<accession>A0A241Y5W3</accession>
<accession>K9CNS5</accession>
<dbReference type="PANTHER" id="PTHR33840:SF1">
    <property type="entry name" value="TLE1 PHOSPHOLIPASE DOMAIN-CONTAINING PROTEIN"/>
    <property type="match status" value="1"/>
</dbReference>